<dbReference type="Pfam" id="PF00708">
    <property type="entry name" value="Acylphosphatase"/>
    <property type="match status" value="1"/>
</dbReference>
<dbReference type="Proteomes" id="UP000294958">
    <property type="component" value="Unassembled WGS sequence"/>
</dbReference>
<dbReference type="EC" id="3.6.1.7" evidence="2 4"/>
<evidence type="ECO:0000313" key="8">
    <source>
        <dbReference type="EMBL" id="EXL02558.1"/>
    </source>
</evidence>
<dbReference type="InterPro" id="IPR017968">
    <property type="entry name" value="Acylphosphatase_CS"/>
</dbReference>
<evidence type="ECO:0000313" key="10">
    <source>
        <dbReference type="Proteomes" id="UP000019849"/>
    </source>
</evidence>
<reference evidence="8 10" key="1">
    <citation type="submission" date="2014-02" db="EMBL/GenBank/DDBJ databases">
        <title>Aquamicrobium defluvii Genome sequencing.</title>
        <authorList>
            <person name="Wang X."/>
        </authorList>
    </citation>
    <scope>NUCLEOTIDE SEQUENCE [LARGE SCALE GENOMIC DNA]</scope>
    <source>
        <strain evidence="8 10">W13Z1</strain>
    </source>
</reference>
<feature type="active site" evidence="4">
    <location>
        <position position="20"/>
    </location>
</feature>
<protein>
    <recommendedName>
        <fullName evidence="2 4">Acylphosphatase</fullName>
        <ecNumber evidence="2 4">3.6.1.7</ecNumber>
    </recommendedName>
</protein>
<dbReference type="InterPro" id="IPR001792">
    <property type="entry name" value="Acylphosphatase-like_dom"/>
</dbReference>
<comment type="catalytic activity">
    <reaction evidence="3 4 5">
        <text>an acyl phosphate + H2O = a carboxylate + phosphate + H(+)</text>
        <dbReference type="Rhea" id="RHEA:14965"/>
        <dbReference type="ChEBI" id="CHEBI:15377"/>
        <dbReference type="ChEBI" id="CHEBI:15378"/>
        <dbReference type="ChEBI" id="CHEBI:29067"/>
        <dbReference type="ChEBI" id="CHEBI:43474"/>
        <dbReference type="ChEBI" id="CHEBI:59918"/>
        <dbReference type="EC" id="3.6.1.7"/>
    </reaction>
</comment>
<evidence type="ECO:0000256" key="3">
    <source>
        <dbReference type="ARBA" id="ARBA00047645"/>
    </source>
</evidence>
<gene>
    <name evidence="8" type="ORF">BG36_14610</name>
    <name evidence="9" type="ORF">DES43_12339</name>
</gene>
<evidence type="ECO:0000313" key="9">
    <source>
        <dbReference type="EMBL" id="TDR33343.1"/>
    </source>
</evidence>
<evidence type="ECO:0000259" key="7">
    <source>
        <dbReference type="PROSITE" id="PS51160"/>
    </source>
</evidence>
<dbReference type="NCBIfam" id="NF010999">
    <property type="entry name" value="PRK14425.1"/>
    <property type="match status" value="1"/>
</dbReference>
<dbReference type="EMBL" id="JENY01000030">
    <property type="protein sequence ID" value="EXL02558.1"/>
    <property type="molecule type" value="Genomic_DNA"/>
</dbReference>
<evidence type="ECO:0000256" key="6">
    <source>
        <dbReference type="RuleBase" id="RU004168"/>
    </source>
</evidence>
<dbReference type="EMBL" id="SNZF01000023">
    <property type="protein sequence ID" value="TDR33343.1"/>
    <property type="molecule type" value="Genomic_DNA"/>
</dbReference>
<evidence type="ECO:0000256" key="2">
    <source>
        <dbReference type="ARBA" id="ARBA00012150"/>
    </source>
</evidence>
<evidence type="ECO:0000313" key="11">
    <source>
        <dbReference type="Proteomes" id="UP000294958"/>
    </source>
</evidence>
<dbReference type="PROSITE" id="PS51160">
    <property type="entry name" value="ACYLPHOSPHATASE_3"/>
    <property type="match status" value="1"/>
</dbReference>
<dbReference type="PANTHER" id="PTHR47268">
    <property type="entry name" value="ACYLPHOSPHATASE"/>
    <property type="match status" value="1"/>
</dbReference>
<reference evidence="9 11" key="2">
    <citation type="submission" date="2019-03" db="EMBL/GenBank/DDBJ databases">
        <title>Genomic Encyclopedia of Type Strains, Phase IV (KMG-IV): sequencing the most valuable type-strain genomes for metagenomic binning, comparative biology and taxonomic classification.</title>
        <authorList>
            <person name="Goeker M."/>
        </authorList>
    </citation>
    <scope>NUCLEOTIDE SEQUENCE [LARGE SCALE GENOMIC DNA]</scope>
    <source>
        <strain evidence="9 11">DSM 11603</strain>
    </source>
</reference>
<name>A0A011U9M4_9HYPH</name>
<evidence type="ECO:0000256" key="4">
    <source>
        <dbReference type="PROSITE-ProRule" id="PRU00520"/>
    </source>
</evidence>
<proteinExistence type="inferred from homology"/>
<organism evidence="8 10">
    <name type="scientific">Aquamicrobium defluvii</name>
    <dbReference type="NCBI Taxonomy" id="69279"/>
    <lineage>
        <taxon>Bacteria</taxon>
        <taxon>Pseudomonadati</taxon>
        <taxon>Pseudomonadota</taxon>
        <taxon>Alphaproteobacteria</taxon>
        <taxon>Hyphomicrobiales</taxon>
        <taxon>Phyllobacteriaceae</taxon>
        <taxon>Aquamicrobium</taxon>
    </lineage>
</organism>
<feature type="active site" evidence="4">
    <location>
        <position position="38"/>
    </location>
</feature>
<dbReference type="eggNOG" id="COG1254">
    <property type="taxonomic scope" value="Bacteria"/>
</dbReference>
<dbReference type="PROSITE" id="PS00150">
    <property type="entry name" value="ACYLPHOSPHATASE_1"/>
    <property type="match status" value="1"/>
</dbReference>
<dbReference type="PRINTS" id="PR00112">
    <property type="entry name" value="ACYLPHPHTASE"/>
</dbReference>
<dbReference type="PANTHER" id="PTHR47268:SF4">
    <property type="entry name" value="ACYLPHOSPHATASE"/>
    <property type="match status" value="1"/>
</dbReference>
<evidence type="ECO:0000256" key="5">
    <source>
        <dbReference type="RuleBase" id="RU000553"/>
    </source>
</evidence>
<feature type="domain" description="Acylphosphatase-like" evidence="7">
    <location>
        <begin position="5"/>
        <end position="92"/>
    </location>
</feature>
<dbReference type="AlphaFoldDB" id="A0A011U9M4"/>
<keyword evidence="11" id="KW-1185">Reference proteome</keyword>
<dbReference type="PROSITE" id="PS00151">
    <property type="entry name" value="ACYLPHOSPHATASE_2"/>
    <property type="match status" value="1"/>
</dbReference>
<dbReference type="PATRIC" id="fig|69279.3.peg.3978"/>
<comment type="similarity">
    <text evidence="1 6">Belongs to the acylphosphatase family.</text>
</comment>
<dbReference type="STRING" id="69279.BG36_14610"/>
<dbReference type="InterPro" id="IPR020456">
    <property type="entry name" value="Acylphosphatase"/>
</dbReference>
<dbReference type="Proteomes" id="UP000019849">
    <property type="component" value="Unassembled WGS sequence"/>
</dbReference>
<dbReference type="RefSeq" id="WP_035030935.1">
    <property type="nucleotide sequence ID" value="NZ_KK073902.1"/>
</dbReference>
<dbReference type="Gene3D" id="3.30.70.100">
    <property type="match status" value="1"/>
</dbReference>
<dbReference type="SUPFAM" id="SSF54975">
    <property type="entry name" value="Acylphosphatase/BLUF domain-like"/>
    <property type="match status" value="1"/>
</dbReference>
<accession>A0A011U9M4</accession>
<dbReference type="HOGENOM" id="CLU_141932_3_2_5"/>
<sequence>MSARTVTVRVRGRVQGVGFRYWTQEEAERLGLFGWVRNEPDGSVKALLSGADKAVAEMLERLHLGPRGAVVSDVEILSPCVQEVPVNFRILR</sequence>
<comment type="caution">
    <text evidence="8">The sequence shown here is derived from an EMBL/GenBank/DDBJ whole genome shotgun (WGS) entry which is preliminary data.</text>
</comment>
<dbReference type="OrthoDB" id="5295388at2"/>
<keyword evidence="4 5" id="KW-0378">Hydrolase</keyword>
<dbReference type="InterPro" id="IPR036046">
    <property type="entry name" value="Acylphosphatase-like_dom_sf"/>
</dbReference>
<dbReference type="GO" id="GO:0003998">
    <property type="term" value="F:acylphosphatase activity"/>
    <property type="evidence" value="ECO:0007669"/>
    <property type="project" value="UniProtKB-EC"/>
</dbReference>
<evidence type="ECO:0000256" key="1">
    <source>
        <dbReference type="ARBA" id="ARBA00005614"/>
    </source>
</evidence>